<sequence>MSTFLHEKTGSEKTTPRRSVAQQISLPGKTNHALQKMQRLVNESPAMVAQRQLLGKVLQRDEIAAPLEEEELSAAAGTSQTKQKDGTSTTSHALVAQKKGNDTGLPDTLKAGTEALSGIALDDVRVHYGSSRPAQLNAHAYAQGTDIHVAPGQEQHLPHEAWHVVQQKQGRVAPTITVDDVAVNDDPALEREADVMGAKAQHAPV</sequence>
<dbReference type="RefSeq" id="WP_254090166.1">
    <property type="nucleotide sequence ID" value="NZ_JAHESC010000012.1"/>
</dbReference>
<proteinExistence type="predicted"/>
<dbReference type="AlphaFoldDB" id="A0AAP2GH77"/>
<organism evidence="3 4">
    <name type="scientific">Dawidia soli</name>
    <dbReference type="NCBI Taxonomy" id="2782352"/>
    <lineage>
        <taxon>Bacteria</taxon>
        <taxon>Pseudomonadati</taxon>
        <taxon>Bacteroidota</taxon>
        <taxon>Cytophagia</taxon>
        <taxon>Cytophagales</taxon>
        <taxon>Chryseotaleaceae</taxon>
        <taxon>Dawidia</taxon>
    </lineage>
</organism>
<evidence type="ECO:0000313" key="4">
    <source>
        <dbReference type="Proteomes" id="UP001319180"/>
    </source>
</evidence>
<reference evidence="3 4" key="1">
    <citation type="submission" date="2021-05" db="EMBL/GenBank/DDBJ databases">
        <title>A Polyphasic approach of four new species of the genus Ohtaekwangia: Ohtaekwangia histidinii sp. nov., Ohtaekwangia cretensis sp. nov., Ohtaekwangia indiensis sp. nov., Ohtaekwangia reichenbachii sp. nov. from diverse environment.</title>
        <authorList>
            <person name="Octaviana S."/>
        </authorList>
    </citation>
    <scope>NUCLEOTIDE SEQUENCE [LARGE SCALE GENOMIC DNA]</scope>
    <source>
        <strain evidence="3 4">PWU37</strain>
    </source>
</reference>
<keyword evidence="4" id="KW-1185">Reference proteome</keyword>
<accession>A0AAP2GH77</accession>
<name>A0AAP2GH77_9BACT</name>
<gene>
    <name evidence="3" type="ORF">KK078_10200</name>
</gene>
<dbReference type="Proteomes" id="UP001319180">
    <property type="component" value="Unassembled WGS sequence"/>
</dbReference>
<evidence type="ECO:0000259" key="2">
    <source>
        <dbReference type="Pfam" id="PF13699"/>
    </source>
</evidence>
<feature type="compositionally biased region" description="Polar residues" evidence="1">
    <location>
        <begin position="77"/>
        <end position="92"/>
    </location>
</feature>
<protein>
    <submittedName>
        <fullName evidence="3">DUF4157 domain-containing protein</fullName>
    </submittedName>
</protein>
<feature type="region of interest" description="Disordered" evidence="1">
    <location>
        <begin position="1"/>
        <end position="30"/>
    </location>
</feature>
<feature type="region of interest" description="Disordered" evidence="1">
    <location>
        <begin position="69"/>
        <end position="106"/>
    </location>
</feature>
<dbReference type="EMBL" id="JAHESC010000012">
    <property type="protein sequence ID" value="MBT1686931.1"/>
    <property type="molecule type" value="Genomic_DNA"/>
</dbReference>
<comment type="caution">
    <text evidence="3">The sequence shown here is derived from an EMBL/GenBank/DDBJ whole genome shotgun (WGS) entry which is preliminary data.</text>
</comment>
<dbReference type="InterPro" id="IPR025295">
    <property type="entry name" value="eCIS_core_dom"/>
</dbReference>
<feature type="compositionally biased region" description="Basic and acidic residues" evidence="1">
    <location>
        <begin position="1"/>
        <end position="15"/>
    </location>
</feature>
<feature type="domain" description="eCIS core" evidence="2">
    <location>
        <begin position="105"/>
        <end position="170"/>
    </location>
</feature>
<dbReference type="Pfam" id="PF13699">
    <property type="entry name" value="eCIS_core"/>
    <property type="match status" value="1"/>
</dbReference>
<evidence type="ECO:0000256" key="1">
    <source>
        <dbReference type="SAM" id="MobiDB-lite"/>
    </source>
</evidence>
<evidence type="ECO:0000313" key="3">
    <source>
        <dbReference type="EMBL" id="MBT1686931.1"/>
    </source>
</evidence>